<protein>
    <recommendedName>
        <fullName evidence="3">DUF11 domain-containing protein</fullName>
    </recommendedName>
</protein>
<dbReference type="Proteomes" id="UP001139701">
    <property type="component" value="Unassembled WGS sequence"/>
</dbReference>
<sequence>MSTNVFAANQTIISNMAIGEYTEEGSTVVQVSRSNLVQTTILPVYSFQLTADNNKNVVAGQTVYLPHTLTNNGNFADQFNLSSSSLVGDNFNLTGLAIYLDANRDGLPDSSTPITSYALEAGQSVGLVLGGVVPSTATAGQVARALITSNSTNGGQSAANTDAVTVTNQSALVVRKKFSVTETTTGSAVTIRIDYHNYGTVTGNVTLADTLSTDLDYLAGSENWNGTAVNPATGSNDPVGINYSVTNDIVTAVITSVPANTSGFIEFRATVVRATAGNITNVVNISLDHDNSTSTANTTDQTNIASLRVEPIYDVEINASSSSASASAVDNVLTAAGVSQGGVINFNNYVWNTGNTTDRYNLTIANNTFPAGSIVEFYRADGVTPLLDSNGDGIPDTGSIAPNQNLAIVVKVRLPSDYAVSTSETYSITPQAQSINESAVVDTVEDRSSLNAITSTQLVDLYNSPETTANGTGNGNVANAGSAWKTLTTNTSGTDAGSTVVFPLTVKHTGTPTEYLLSADADQNFAQSNLPEGVDSVRFYQSADASCTTLGAEIGKTRYLNDGETQTVCAVVEISPNAETSTVPVYFRASSTSVTSIDGTTNPGFDTILNQIAITSVASVAEVEFMPDLSGQVAPQGTIIYSHLLVNHSDTALDSTHDFVINNSNPDFKADLYLDSNGNGQFDSADTYIDSIADLPGGVLAANSEVRLFVRVENTAANNLAQTNTTTVNLVDASNVVIDQVVDLTTVNNQQLILTKLQGLDANCDGTVEGAYTSNTLPIGKNTNGSEQCVQYRVTLTNQSATPLNSAFTFRDQTPAYTVLSHAPSCASCSSISSTTAVGSAGNVSGTLSSVASGQSYEFSFGVRYVAE</sequence>
<dbReference type="AlphaFoldDB" id="A0A9X2B900"/>
<dbReference type="RefSeq" id="WP_241571424.1">
    <property type="nucleotide sequence ID" value="NZ_JAKUML010000009.1"/>
</dbReference>
<organism evidence="1 2">
    <name type="scientific">Acinetobacter sedimenti</name>
    <dbReference type="NCBI Taxonomy" id="2919922"/>
    <lineage>
        <taxon>Bacteria</taxon>
        <taxon>Pseudomonadati</taxon>
        <taxon>Pseudomonadota</taxon>
        <taxon>Gammaproteobacteria</taxon>
        <taxon>Moraxellales</taxon>
        <taxon>Moraxellaceae</taxon>
        <taxon>Acinetobacter</taxon>
    </lineage>
</organism>
<evidence type="ECO:0000313" key="2">
    <source>
        <dbReference type="Proteomes" id="UP001139701"/>
    </source>
</evidence>
<name>A0A9X2B900_9GAMM</name>
<dbReference type="EMBL" id="JAKUML010000009">
    <property type="protein sequence ID" value="MCJ8146679.1"/>
    <property type="molecule type" value="Genomic_DNA"/>
</dbReference>
<evidence type="ECO:0008006" key="3">
    <source>
        <dbReference type="Google" id="ProtNLM"/>
    </source>
</evidence>
<comment type="caution">
    <text evidence="1">The sequence shown here is derived from an EMBL/GenBank/DDBJ whole genome shotgun (WGS) entry which is preliminary data.</text>
</comment>
<proteinExistence type="predicted"/>
<keyword evidence="2" id="KW-1185">Reference proteome</keyword>
<accession>A0A9X2B900</accession>
<reference evidence="1" key="1">
    <citation type="submission" date="2022-02" db="EMBL/GenBank/DDBJ databases">
        <title>Acinetobacter A3.8 sp. nov., isolated from Sediment (Zhairuo Island).</title>
        <authorList>
            <person name="Zheng K."/>
        </authorList>
    </citation>
    <scope>NUCLEOTIDE SEQUENCE</scope>
    <source>
        <strain evidence="1">A3.8</strain>
    </source>
</reference>
<gene>
    <name evidence="1" type="ORF">MKI79_07170</name>
</gene>
<evidence type="ECO:0000313" key="1">
    <source>
        <dbReference type="EMBL" id="MCJ8146679.1"/>
    </source>
</evidence>